<dbReference type="Proteomes" id="UP000649753">
    <property type="component" value="Unassembled WGS sequence"/>
</dbReference>
<dbReference type="AlphaFoldDB" id="A0A927M3H4"/>
<dbReference type="EMBL" id="JADBEB010000001">
    <property type="protein sequence ID" value="MBE1484838.1"/>
    <property type="molecule type" value="Genomic_DNA"/>
</dbReference>
<protein>
    <submittedName>
        <fullName evidence="2">DUF4097 and DUF4098 domain-containing protein YvlB</fullName>
    </submittedName>
</protein>
<comment type="caution">
    <text evidence="2">The sequence shown here is derived from an EMBL/GenBank/DDBJ whole genome shotgun (WGS) entry which is preliminary data.</text>
</comment>
<keyword evidence="3" id="KW-1185">Reference proteome</keyword>
<dbReference type="RefSeq" id="WP_192765135.1">
    <property type="nucleotide sequence ID" value="NZ_JADBEB010000001.1"/>
</dbReference>
<dbReference type="Pfam" id="PF13349">
    <property type="entry name" value="DUF4097"/>
    <property type="match status" value="1"/>
</dbReference>
<sequence>MPVFDTPEPVAVLVDLPVGDAWIIATDRADTVVEVRPRNESSKSDVSAAEQTTVEYVAGRLMIRAPKSWRRHGFFGTGPSLDVVIEVPSGSSVQAEASWASFRSEGRLGECRFHTGGAIRLDRTGPLEIDTSHGEVVVERVDGAARVTASSGKVRIGEVDGAIEIKNSSGDCWIGQSSGDVRVKTAYGDITVDRALASVAARTAYGSVRIGEAVRGSVGLQTSYGAIEVGVRRGTAAWLEVSSRHGRVHNALDATDSPAESEDTIEVRASTSWGDIMIRRA</sequence>
<organism evidence="2 3">
    <name type="scientific">Plantactinospora soyae</name>
    <dbReference type="NCBI Taxonomy" id="1544732"/>
    <lineage>
        <taxon>Bacteria</taxon>
        <taxon>Bacillati</taxon>
        <taxon>Actinomycetota</taxon>
        <taxon>Actinomycetes</taxon>
        <taxon>Micromonosporales</taxon>
        <taxon>Micromonosporaceae</taxon>
        <taxon>Plantactinospora</taxon>
    </lineage>
</organism>
<evidence type="ECO:0000313" key="3">
    <source>
        <dbReference type="Proteomes" id="UP000649753"/>
    </source>
</evidence>
<feature type="domain" description="DUF4097" evidence="1">
    <location>
        <begin position="58"/>
        <end position="278"/>
    </location>
</feature>
<evidence type="ECO:0000313" key="2">
    <source>
        <dbReference type="EMBL" id="MBE1484838.1"/>
    </source>
</evidence>
<dbReference type="InterPro" id="IPR025164">
    <property type="entry name" value="Toastrack_DUF4097"/>
</dbReference>
<reference evidence="2" key="1">
    <citation type="submission" date="2020-10" db="EMBL/GenBank/DDBJ databases">
        <title>Sequencing the genomes of 1000 actinobacteria strains.</title>
        <authorList>
            <person name="Klenk H.-P."/>
        </authorList>
    </citation>
    <scope>NUCLEOTIDE SEQUENCE</scope>
    <source>
        <strain evidence="2">DSM 46832</strain>
    </source>
</reference>
<accession>A0A927M3H4</accession>
<gene>
    <name evidence="2" type="ORF">H4W31_000476</name>
</gene>
<name>A0A927M3H4_9ACTN</name>
<evidence type="ECO:0000259" key="1">
    <source>
        <dbReference type="Pfam" id="PF13349"/>
    </source>
</evidence>
<proteinExistence type="predicted"/>